<protein>
    <submittedName>
        <fullName evidence="3">AMP-binding protein</fullName>
    </submittedName>
</protein>
<feature type="domain" description="AMP-dependent synthetase/ligase" evidence="1">
    <location>
        <begin position="27"/>
        <end position="400"/>
    </location>
</feature>
<accession>A0ABV6PBA4</accession>
<dbReference type="InterPro" id="IPR000873">
    <property type="entry name" value="AMP-dep_synth/lig_dom"/>
</dbReference>
<name>A0ABV6PBA4_9MICC</name>
<comment type="caution">
    <text evidence="3">The sequence shown here is derived from an EMBL/GenBank/DDBJ whole genome shotgun (WGS) entry which is preliminary data.</text>
</comment>
<dbReference type="InterPro" id="IPR020845">
    <property type="entry name" value="AMP-binding_CS"/>
</dbReference>
<feature type="domain" description="AMP-binding enzyme C-terminal" evidence="2">
    <location>
        <begin position="451"/>
        <end position="526"/>
    </location>
</feature>
<dbReference type="InterPro" id="IPR050237">
    <property type="entry name" value="ATP-dep_AMP-bd_enzyme"/>
</dbReference>
<evidence type="ECO:0000313" key="3">
    <source>
        <dbReference type="EMBL" id="MFC0582399.1"/>
    </source>
</evidence>
<dbReference type="InterPro" id="IPR025110">
    <property type="entry name" value="AMP-bd_C"/>
</dbReference>
<dbReference type="PANTHER" id="PTHR43767">
    <property type="entry name" value="LONG-CHAIN-FATTY-ACID--COA LIGASE"/>
    <property type="match status" value="1"/>
</dbReference>
<evidence type="ECO:0000313" key="4">
    <source>
        <dbReference type="Proteomes" id="UP001589862"/>
    </source>
</evidence>
<dbReference type="Pfam" id="PF13193">
    <property type="entry name" value="AMP-binding_C"/>
    <property type="match status" value="1"/>
</dbReference>
<keyword evidence="4" id="KW-1185">Reference proteome</keyword>
<evidence type="ECO:0000259" key="2">
    <source>
        <dbReference type="Pfam" id="PF13193"/>
    </source>
</evidence>
<dbReference type="PROSITE" id="PS00455">
    <property type="entry name" value="AMP_BINDING"/>
    <property type="match status" value="1"/>
</dbReference>
<reference evidence="3 4" key="1">
    <citation type="submission" date="2024-09" db="EMBL/GenBank/DDBJ databases">
        <authorList>
            <person name="Sun Q."/>
            <person name="Mori K."/>
        </authorList>
    </citation>
    <scope>NUCLEOTIDE SEQUENCE [LARGE SCALE GENOMIC DNA]</scope>
    <source>
        <strain evidence="3 4">NCAIM B.02604</strain>
    </source>
</reference>
<organism evidence="3 4">
    <name type="scientific">Micrococcoides hystricis</name>
    <dbReference type="NCBI Taxonomy" id="1572761"/>
    <lineage>
        <taxon>Bacteria</taxon>
        <taxon>Bacillati</taxon>
        <taxon>Actinomycetota</taxon>
        <taxon>Actinomycetes</taxon>
        <taxon>Micrococcales</taxon>
        <taxon>Micrococcaceae</taxon>
        <taxon>Micrococcoides</taxon>
    </lineage>
</organism>
<dbReference type="EMBL" id="JBHLUB010000030">
    <property type="protein sequence ID" value="MFC0582399.1"/>
    <property type="molecule type" value="Genomic_DNA"/>
</dbReference>
<evidence type="ECO:0000259" key="1">
    <source>
        <dbReference type="Pfam" id="PF00501"/>
    </source>
</evidence>
<dbReference type="InterPro" id="IPR042099">
    <property type="entry name" value="ANL_N_sf"/>
</dbReference>
<dbReference type="Gene3D" id="3.30.300.30">
    <property type="match status" value="1"/>
</dbReference>
<gene>
    <name evidence="3" type="ORF">ACFFFR_08405</name>
</gene>
<dbReference type="PANTHER" id="PTHR43767:SF1">
    <property type="entry name" value="NONRIBOSOMAL PEPTIDE SYNTHASE PES1 (EUROFUNG)-RELATED"/>
    <property type="match status" value="1"/>
</dbReference>
<proteinExistence type="predicted"/>
<dbReference type="SUPFAM" id="SSF56801">
    <property type="entry name" value="Acetyl-CoA synthetase-like"/>
    <property type="match status" value="1"/>
</dbReference>
<dbReference type="Gene3D" id="3.40.50.12780">
    <property type="entry name" value="N-terminal domain of ligase-like"/>
    <property type="match status" value="1"/>
</dbReference>
<dbReference type="Pfam" id="PF00501">
    <property type="entry name" value="AMP-binding"/>
    <property type="match status" value="1"/>
</dbReference>
<sequence length="542" mass="60056">MSQETQTMSANTPTLKTVNINPLAGIEHQVKYMPGTEAIIYENDRYSYAELYREYRAVARMLAANGVNAGDRVVYLGQNSMNYVTTMLACWQLGAVFVPFNFRLAPREMDGLMAQAEPVMLIAEPSHQGEVEIMAGYETALPDVRYVLVDDDPYSKVKPNPADFWVTSTDAIHAARDVELPETPVVGEDDLAILMFTSGTTGKPKGVELTYGNLFWNAVNVDTLVDTRRGDTNLAVAPLFHIGGLNALFLRLLVRGGRSVIRRNFDPVQTLKDIEEYQVNQAFLVPAMLSAMQAQPEFEHAKLDSLRALICAGAPVPPIVIKQYETKGVPVQQAWGLTETAPFATYLPTEHTYTKTGSCGIPMPFTEIKLIDPATMEDITEPNQTGEMLVRGANVTRGYWRNPTAVASAFTEDGWFRSGDMGYRDEEGYYYIVDRLKDMIVTGGENVYPAEVERVLMEYPGVTDAAVVGRPDPKWGEAVVAVVSFAGEDLPTAESVREFTAKYLARYKLPKELVLTAQVPRNSSGKLDKLSIRKMVSDIQDD</sequence>
<dbReference type="Proteomes" id="UP001589862">
    <property type="component" value="Unassembled WGS sequence"/>
</dbReference>
<dbReference type="InterPro" id="IPR045851">
    <property type="entry name" value="AMP-bd_C_sf"/>
</dbReference>
<dbReference type="RefSeq" id="WP_377459527.1">
    <property type="nucleotide sequence ID" value="NZ_JBHLUB010000030.1"/>
</dbReference>